<dbReference type="RefSeq" id="WP_009020924.1">
    <property type="nucleotide sequence ID" value="NZ_DS999411.1"/>
</dbReference>
<name>B8KVE8_9GAMM</name>
<gene>
    <name evidence="3" type="ORF">NOR51B_2128</name>
</gene>
<keyword evidence="4" id="KW-1185">Reference proteome</keyword>
<dbReference type="Pfam" id="PF03724">
    <property type="entry name" value="META"/>
    <property type="match status" value="1"/>
</dbReference>
<feature type="domain" description="DUF306" evidence="2">
    <location>
        <begin position="25"/>
        <end position="135"/>
    </location>
</feature>
<evidence type="ECO:0000313" key="3">
    <source>
        <dbReference type="EMBL" id="EED36180.1"/>
    </source>
</evidence>
<sequence>MFLRAAIGLLALLSSSADSQTTLPDLTGTAWDLVSIQSMNDTISHPTADGDYRLIFGVDGSVSVTAGCNRGSGSLTDWRPPRLEFSQFASTRAHCGPSSLSDRFLSELGWVRSFVYDNHRLYLATMADGSILEFKPVPDAVATATVEGISIITTDPDSLRSIILTQLLDRYALENNIVARDADINRYIAQKDKRLKEMLGSDYEDTAKLDEGEREEVERIQRSMAESMIKNWKTNKALYEQYGGRVVFQQLGPEPMDAYRLFLAGQEQQGRFSIHSTDLASAFWAFFEDDERHSFYTTEKLDEAGVFDNPPWVTND</sequence>
<feature type="signal peptide" evidence="1">
    <location>
        <begin position="1"/>
        <end position="19"/>
    </location>
</feature>
<feature type="chain" id="PRO_5002873486" description="DUF306 domain-containing protein" evidence="1">
    <location>
        <begin position="20"/>
        <end position="316"/>
    </location>
</feature>
<keyword evidence="1" id="KW-0732">Signal</keyword>
<dbReference type="InterPro" id="IPR005184">
    <property type="entry name" value="DUF306_Meta_HslJ"/>
</dbReference>
<dbReference type="HOGENOM" id="CLU_879406_0_0_6"/>
<organism evidence="3 4">
    <name type="scientific">Luminiphilus syltensis NOR5-1B</name>
    <dbReference type="NCBI Taxonomy" id="565045"/>
    <lineage>
        <taxon>Bacteria</taxon>
        <taxon>Pseudomonadati</taxon>
        <taxon>Pseudomonadota</taxon>
        <taxon>Gammaproteobacteria</taxon>
        <taxon>Cellvibrionales</taxon>
        <taxon>Halieaceae</taxon>
        <taxon>Luminiphilus</taxon>
    </lineage>
</organism>
<dbReference type="eggNOG" id="COG3187">
    <property type="taxonomic scope" value="Bacteria"/>
</dbReference>
<dbReference type="Gene3D" id="2.40.128.270">
    <property type="match status" value="1"/>
</dbReference>
<dbReference type="Proteomes" id="UP000004699">
    <property type="component" value="Unassembled WGS sequence"/>
</dbReference>
<proteinExistence type="predicted"/>
<accession>B8KVE8</accession>
<dbReference type="InterPro" id="IPR038670">
    <property type="entry name" value="HslJ-like_sf"/>
</dbReference>
<reference evidence="4" key="1">
    <citation type="journal article" date="2013" name="BMC Microbiol.">
        <title>Taxonomy and evolution of bacteriochlorophyll a-containing members of the OM60/NOR5 clade of marine gammaproteobacteria: description of Luminiphilus syltensis gen. nov., sp. nov., reclassification of Haliea rubra as Pseudohaliea rubra gen. nov., comb. nov., and emendation of Chromatocurvus halotolerans.</title>
        <authorList>
            <person name="Spring S."/>
            <person name="Riedel T."/>
            <person name="Sproer C."/>
            <person name="Yan S."/>
            <person name="Harder J."/>
            <person name="Fuchs B.M."/>
        </authorList>
    </citation>
    <scope>NUCLEOTIDE SEQUENCE [LARGE SCALE GENOMIC DNA]</scope>
    <source>
        <strain evidence="4">NOR51-B</strain>
    </source>
</reference>
<dbReference type="AlphaFoldDB" id="B8KVE8"/>
<protein>
    <recommendedName>
        <fullName evidence="2">DUF306 domain-containing protein</fullName>
    </recommendedName>
</protein>
<evidence type="ECO:0000313" key="4">
    <source>
        <dbReference type="Proteomes" id="UP000004699"/>
    </source>
</evidence>
<dbReference type="EMBL" id="DS999411">
    <property type="protein sequence ID" value="EED36180.1"/>
    <property type="molecule type" value="Genomic_DNA"/>
</dbReference>
<evidence type="ECO:0000256" key="1">
    <source>
        <dbReference type="SAM" id="SignalP"/>
    </source>
</evidence>
<evidence type="ECO:0000259" key="2">
    <source>
        <dbReference type="Pfam" id="PF03724"/>
    </source>
</evidence>